<dbReference type="NCBIfam" id="TIGR00017">
    <property type="entry name" value="cmk"/>
    <property type="match status" value="1"/>
</dbReference>
<evidence type="ECO:0000256" key="5">
    <source>
        <dbReference type="ARBA" id="ARBA00022777"/>
    </source>
</evidence>
<evidence type="ECO:0000256" key="6">
    <source>
        <dbReference type="ARBA" id="ARBA00022840"/>
    </source>
</evidence>
<evidence type="ECO:0000256" key="7">
    <source>
        <dbReference type="ARBA" id="ARBA00047615"/>
    </source>
</evidence>
<proteinExistence type="inferred from homology"/>
<dbReference type="InterPro" id="IPR003136">
    <property type="entry name" value="Cytidylate_kin"/>
</dbReference>
<dbReference type="SUPFAM" id="SSF52540">
    <property type="entry name" value="P-loop containing nucleoside triphosphate hydrolases"/>
    <property type="match status" value="1"/>
</dbReference>
<evidence type="ECO:0000256" key="8">
    <source>
        <dbReference type="ARBA" id="ARBA00048478"/>
    </source>
</evidence>
<evidence type="ECO:0000313" key="10">
    <source>
        <dbReference type="EMBL" id="CAB4340159.1"/>
    </source>
</evidence>
<dbReference type="PANTHER" id="PTHR21299:SF2">
    <property type="entry name" value="CYTIDYLATE KINASE"/>
    <property type="match status" value="1"/>
</dbReference>
<dbReference type="Gene3D" id="3.40.50.300">
    <property type="entry name" value="P-loop containing nucleotide triphosphate hydrolases"/>
    <property type="match status" value="1"/>
</dbReference>
<evidence type="ECO:0000256" key="2">
    <source>
        <dbReference type="ARBA" id="ARBA00012906"/>
    </source>
</evidence>
<evidence type="ECO:0000256" key="1">
    <source>
        <dbReference type="ARBA" id="ARBA00009427"/>
    </source>
</evidence>
<sequence length="220" mass="23311">MSQPVIVAIDGPSGSGKSSVSRAVARHFSFQYLDTGSMYRAVTWHMLNRDIPVSDADKVAAAAQTVEIRPSVDPDAPGISVGDVDVTAAIREDDVTQAVSTVSAVPEVRTLMVELQRHIAQEAAQGIVVEGRDITNVVLPQAQVKIFLTADPQARATRRAAEVSGDVAATQDSLLARDHADSTRAVSPLVKTGDSVEIDTTHLDLSEVVELVVGLVKDAH</sequence>
<reference evidence="10" key="1">
    <citation type="submission" date="2020-05" db="EMBL/GenBank/DDBJ databases">
        <authorList>
            <person name="Chiriac C."/>
            <person name="Salcher M."/>
            <person name="Ghai R."/>
            <person name="Kavagutti S V."/>
        </authorList>
    </citation>
    <scope>NUCLEOTIDE SEQUENCE</scope>
</reference>
<evidence type="ECO:0000259" key="9">
    <source>
        <dbReference type="Pfam" id="PF02224"/>
    </source>
</evidence>
<organism evidence="10">
    <name type="scientific">freshwater metagenome</name>
    <dbReference type="NCBI Taxonomy" id="449393"/>
    <lineage>
        <taxon>unclassified sequences</taxon>
        <taxon>metagenomes</taxon>
        <taxon>ecological metagenomes</taxon>
    </lineage>
</organism>
<dbReference type="GO" id="GO:0015949">
    <property type="term" value="P:nucleobase-containing small molecule interconversion"/>
    <property type="evidence" value="ECO:0007669"/>
    <property type="project" value="TreeGrafter"/>
</dbReference>
<dbReference type="CDD" id="cd02020">
    <property type="entry name" value="CMPK"/>
    <property type="match status" value="1"/>
</dbReference>
<dbReference type="AlphaFoldDB" id="A0A6J5ZH85"/>
<keyword evidence="4" id="KW-0547">Nucleotide-binding</keyword>
<dbReference type="HAMAP" id="MF_00238">
    <property type="entry name" value="Cytidyl_kinase_type1"/>
    <property type="match status" value="1"/>
</dbReference>
<dbReference type="GO" id="GO:0005524">
    <property type="term" value="F:ATP binding"/>
    <property type="evidence" value="ECO:0007669"/>
    <property type="project" value="UniProtKB-KW"/>
</dbReference>
<dbReference type="PANTHER" id="PTHR21299">
    <property type="entry name" value="CYTIDYLATE KINASE/PANTOATE-BETA-ALANINE LIGASE"/>
    <property type="match status" value="1"/>
</dbReference>
<dbReference type="InterPro" id="IPR027417">
    <property type="entry name" value="P-loop_NTPase"/>
</dbReference>
<comment type="catalytic activity">
    <reaction evidence="7">
        <text>dCMP + ATP = dCDP + ADP</text>
        <dbReference type="Rhea" id="RHEA:25094"/>
        <dbReference type="ChEBI" id="CHEBI:30616"/>
        <dbReference type="ChEBI" id="CHEBI:57566"/>
        <dbReference type="ChEBI" id="CHEBI:58593"/>
        <dbReference type="ChEBI" id="CHEBI:456216"/>
        <dbReference type="EC" id="2.7.4.25"/>
    </reaction>
</comment>
<evidence type="ECO:0000256" key="4">
    <source>
        <dbReference type="ARBA" id="ARBA00022741"/>
    </source>
</evidence>
<keyword evidence="3" id="KW-0808">Transferase</keyword>
<evidence type="ECO:0000256" key="3">
    <source>
        <dbReference type="ARBA" id="ARBA00022679"/>
    </source>
</evidence>
<dbReference type="Pfam" id="PF02224">
    <property type="entry name" value="Cytidylate_kin"/>
    <property type="match status" value="1"/>
</dbReference>
<comment type="catalytic activity">
    <reaction evidence="8">
        <text>CMP + ATP = CDP + ADP</text>
        <dbReference type="Rhea" id="RHEA:11600"/>
        <dbReference type="ChEBI" id="CHEBI:30616"/>
        <dbReference type="ChEBI" id="CHEBI:58069"/>
        <dbReference type="ChEBI" id="CHEBI:60377"/>
        <dbReference type="ChEBI" id="CHEBI:456216"/>
        <dbReference type="EC" id="2.7.4.25"/>
    </reaction>
</comment>
<gene>
    <name evidence="10" type="ORF">UFOPK3770_00888</name>
</gene>
<keyword evidence="6" id="KW-0067">ATP-binding</keyword>
<dbReference type="EMBL" id="CAESAJ010000095">
    <property type="protein sequence ID" value="CAB4340159.1"/>
    <property type="molecule type" value="Genomic_DNA"/>
</dbReference>
<feature type="domain" description="Cytidylate kinase" evidence="9">
    <location>
        <begin position="7"/>
        <end position="217"/>
    </location>
</feature>
<dbReference type="InterPro" id="IPR011994">
    <property type="entry name" value="Cytidylate_kinase_dom"/>
</dbReference>
<dbReference type="GO" id="GO:0036431">
    <property type="term" value="F:dCMP kinase activity"/>
    <property type="evidence" value="ECO:0007669"/>
    <property type="project" value="InterPro"/>
</dbReference>
<accession>A0A6J5ZH85</accession>
<dbReference type="EC" id="2.7.4.25" evidence="2"/>
<dbReference type="GO" id="GO:0005829">
    <property type="term" value="C:cytosol"/>
    <property type="evidence" value="ECO:0007669"/>
    <property type="project" value="TreeGrafter"/>
</dbReference>
<comment type="similarity">
    <text evidence="1">Belongs to the cytidylate kinase family. Type 1 subfamily.</text>
</comment>
<keyword evidence="5" id="KW-0418">Kinase</keyword>
<protein>
    <recommendedName>
        <fullName evidence="2">(d)CMP kinase</fullName>
        <ecNumber evidence="2">2.7.4.25</ecNumber>
    </recommendedName>
</protein>
<name>A0A6J5ZH85_9ZZZZ</name>